<feature type="compositionally biased region" description="Pro residues" evidence="1">
    <location>
        <begin position="176"/>
        <end position="191"/>
    </location>
</feature>
<sequence length="230" mass="24188">MGLSEPMLIAAGIAGVIFMFFVFNAMRPLEGVPRMLAISAMVAIIVLLSNRLFANRSDSNSAANSFWDWVPGSTTDPGSVQPGWQNLPVDILGILLEALNSAQTTPTLPPAAPTPASPIPPLPTPALPTPTLPTPTPSLTVPAPSVPTPSVPPSAVQPSIQPAPTQPYDPYAPYGEPIPNPALPSPTPVRPVQPIQPIQPIQPTRPVQPARPGQPVQPIQPTEPPVSAWW</sequence>
<organism evidence="3 4">
    <name type="scientific">Pegethrix bostrychoides GSE-TBD4-15B</name>
    <dbReference type="NCBI Taxonomy" id="2839662"/>
    <lineage>
        <taxon>Bacteria</taxon>
        <taxon>Bacillati</taxon>
        <taxon>Cyanobacteriota</taxon>
        <taxon>Cyanophyceae</taxon>
        <taxon>Oculatellales</taxon>
        <taxon>Oculatellaceae</taxon>
        <taxon>Pegethrix</taxon>
    </lineage>
</organism>
<evidence type="ECO:0000256" key="1">
    <source>
        <dbReference type="SAM" id="MobiDB-lite"/>
    </source>
</evidence>
<reference evidence="3" key="1">
    <citation type="submission" date="2021-05" db="EMBL/GenBank/DDBJ databases">
        <authorList>
            <person name="Pietrasiak N."/>
            <person name="Ward R."/>
            <person name="Stajich J.E."/>
            <person name="Kurbessoian T."/>
        </authorList>
    </citation>
    <scope>NUCLEOTIDE SEQUENCE</scope>
    <source>
        <strain evidence="3">GSE-TBD4-15B</strain>
    </source>
</reference>
<feature type="compositionally biased region" description="Pro residues" evidence="1">
    <location>
        <begin position="107"/>
        <end position="136"/>
    </location>
</feature>
<feature type="transmembrane region" description="Helical" evidence="2">
    <location>
        <begin position="6"/>
        <end position="23"/>
    </location>
</feature>
<comment type="caution">
    <text evidence="3">The sequence shown here is derived from an EMBL/GenBank/DDBJ whole genome shotgun (WGS) entry which is preliminary data.</text>
</comment>
<keyword evidence="2" id="KW-0472">Membrane</keyword>
<accession>A0A951U547</accession>
<evidence type="ECO:0000313" key="3">
    <source>
        <dbReference type="EMBL" id="MBW4466096.1"/>
    </source>
</evidence>
<protein>
    <submittedName>
        <fullName evidence="3">Uncharacterized protein</fullName>
    </submittedName>
</protein>
<evidence type="ECO:0000256" key="2">
    <source>
        <dbReference type="SAM" id="Phobius"/>
    </source>
</evidence>
<keyword evidence="2" id="KW-1133">Transmembrane helix</keyword>
<proteinExistence type="predicted"/>
<feature type="transmembrane region" description="Helical" evidence="2">
    <location>
        <begin position="35"/>
        <end position="54"/>
    </location>
</feature>
<name>A0A951U547_9CYAN</name>
<dbReference type="Proteomes" id="UP000707356">
    <property type="component" value="Unassembled WGS sequence"/>
</dbReference>
<gene>
    <name evidence="3" type="ORF">KME07_11745</name>
</gene>
<feature type="compositionally biased region" description="Low complexity" evidence="1">
    <location>
        <begin position="153"/>
        <end position="163"/>
    </location>
</feature>
<evidence type="ECO:0000313" key="4">
    <source>
        <dbReference type="Proteomes" id="UP000707356"/>
    </source>
</evidence>
<feature type="compositionally biased region" description="Low complexity" evidence="1">
    <location>
        <begin position="192"/>
        <end position="208"/>
    </location>
</feature>
<dbReference type="EMBL" id="JAHHHV010000065">
    <property type="protein sequence ID" value="MBW4466096.1"/>
    <property type="molecule type" value="Genomic_DNA"/>
</dbReference>
<dbReference type="AlphaFoldDB" id="A0A951U547"/>
<dbReference type="PRINTS" id="PR01217">
    <property type="entry name" value="PRICHEXTENSN"/>
</dbReference>
<feature type="region of interest" description="Disordered" evidence="1">
    <location>
        <begin position="105"/>
        <end position="230"/>
    </location>
</feature>
<reference evidence="3" key="2">
    <citation type="journal article" date="2022" name="Microbiol. Resour. Announc.">
        <title>Metagenome Sequencing to Explore Phylogenomics of Terrestrial Cyanobacteria.</title>
        <authorList>
            <person name="Ward R.D."/>
            <person name="Stajich J.E."/>
            <person name="Johansen J.R."/>
            <person name="Huntemann M."/>
            <person name="Clum A."/>
            <person name="Foster B."/>
            <person name="Foster B."/>
            <person name="Roux S."/>
            <person name="Palaniappan K."/>
            <person name="Varghese N."/>
            <person name="Mukherjee S."/>
            <person name="Reddy T.B.K."/>
            <person name="Daum C."/>
            <person name="Copeland A."/>
            <person name="Chen I.A."/>
            <person name="Ivanova N.N."/>
            <person name="Kyrpides N.C."/>
            <person name="Shapiro N."/>
            <person name="Eloe-Fadrosh E.A."/>
            <person name="Pietrasiak N."/>
        </authorList>
    </citation>
    <scope>NUCLEOTIDE SEQUENCE</scope>
    <source>
        <strain evidence="3">GSE-TBD4-15B</strain>
    </source>
</reference>
<keyword evidence="2" id="KW-0812">Transmembrane</keyword>